<comment type="similarity">
    <text evidence="2">Belongs to the glycogen phosphorylase family.</text>
</comment>
<evidence type="ECO:0000256" key="1">
    <source>
        <dbReference type="ARBA" id="ARBA00001275"/>
    </source>
</evidence>
<accession>A0A1C2G0N4</accession>
<reference evidence="7 8" key="1">
    <citation type="submission" date="2018-02" db="EMBL/GenBank/DDBJ databases">
        <title>Insights into the biology of acidophilic members of the Acidiferrobacteraceae family derived from comparative genomic analyses.</title>
        <authorList>
            <person name="Issotta F."/>
            <person name="Thyssen C."/>
            <person name="Mena C."/>
            <person name="Moya A."/>
            <person name="Bellenberg S."/>
            <person name="Sproer C."/>
            <person name="Covarrubias P.C."/>
            <person name="Sand W."/>
            <person name="Quatrini R."/>
            <person name="Vera M."/>
        </authorList>
    </citation>
    <scope>NUCLEOTIDE SEQUENCE [LARGE SCALE GENOMIC DNA]</scope>
    <source>
        <strain evidence="8">m-1</strain>
        <strain evidence="7">M-1</strain>
    </source>
</reference>
<dbReference type="GO" id="GO:0030170">
    <property type="term" value="F:pyridoxal phosphate binding"/>
    <property type="evidence" value="ECO:0007669"/>
    <property type="project" value="InterPro"/>
</dbReference>
<dbReference type="SUPFAM" id="SSF53756">
    <property type="entry name" value="UDP-Glycosyltransferase/glycogen phosphorylase"/>
    <property type="match status" value="1"/>
</dbReference>
<feature type="domain" description="DUF3417" evidence="5">
    <location>
        <begin position="14"/>
        <end position="122"/>
    </location>
</feature>
<dbReference type="RefSeq" id="WP_065970881.1">
    <property type="nucleotide sequence ID" value="NZ_PSYR01000003.1"/>
</dbReference>
<dbReference type="NCBIfam" id="TIGR02094">
    <property type="entry name" value="more_P_ylases"/>
    <property type="match status" value="1"/>
</dbReference>
<dbReference type="OrthoDB" id="7229284at2"/>
<keyword evidence="3" id="KW-0021">Allosteric enzyme</keyword>
<evidence type="ECO:0000256" key="3">
    <source>
        <dbReference type="ARBA" id="ARBA00022533"/>
    </source>
</evidence>
<comment type="caution">
    <text evidence="7">The sequence shown here is derived from an EMBL/GenBank/DDBJ whole genome shotgun (WGS) entry which is preliminary data.</text>
</comment>
<dbReference type="PANTHER" id="PTHR42655:SF1">
    <property type="entry name" value="GLYCOGEN PHOSPHORYLASE"/>
    <property type="match status" value="1"/>
</dbReference>
<proteinExistence type="inferred from homology"/>
<dbReference type="Pfam" id="PF00343">
    <property type="entry name" value="Phosphorylase"/>
    <property type="match status" value="1"/>
</dbReference>
<dbReference type="PIRSF" id="PIRSF000460">
    <property type="entry name" value="Pprylas_GlgP"/>
    <property type="match status" value="1"/>
</dbReference>
<dbReference type="EMBL" id="PSYR01000004">
    <property type="protein sequence ID" value="RCN55273.1"/>
    <property type="molecule type" value="Genomic_DNA"/>
</dbReference>
<dbReference type="Proteomes" id="UP000253250">
    <property type="component" value="Unassembled WGS sequence"/>
</dbReference>
<dbReference type="AlphaFoldDB" id="A0A1C2G0N4"/>
<evidence type="ECO:0000256" key="2">
    <source>
        <dbReference type="ARBA" id="ARBA00006047"/>
    </source>
</evidence>
<dbReference type="InterPro" id="IPR011834">
    <property type="entry name" value="Agluc_phsphrylas"/>
</dbReference>
<sequence>MPGTRYPLEVQPLIPQRLARLTELAADLLYSWNRSIRALFVRLDPRLWEQCGRNPKLMLRRVAQSRLDEAAADPLFLEEYQRALSIYDTYHAVRLSSKRTDIDPRTDLVAYFCAEFGLHESLQIYSGGLGILAGDHCKAASDLGLPFVAVGLLYRQGYFTQTIDAQGNQIVGTAPALLADLPVTPVCDHEGHELRVSVTLPGGLVALKVWRVAAGRIRLYLLDSDVPENTSADRGITCQLYGGDRDTRLRQEIVLGIGGVRALRALGLAPTVWHINEGHPAFQIIERIRELTTQGQDFDSAMEVVAAGTVFTTHTPVPAGHDIFDQELFGRYLEPYVADLGITLDELKSLGSSPISQGGFNMTAFALRASRLHNGVSRIHGGVASRMEAYVWPQIPWMENPVGYVTNGVHVATFLAHEWSSLFDVRFGSEWRNKLTEADYWARIDTIPDHSYWSVHQSLKGAMLEAVQKRVTRQHRRNGAGEGVIRRLTRQLEPDAKTPLVIGFARRFATYKRAGLLFEDPKRLARLLNDPDRPVLLLFAGKAHPHDHPGQNLIRLIHEFSRSPEFEGKVILIEGYDLALARRLVTGVDVWLNTPEYPLEASGTSGQKAAINGVVNLSVLDGWWGEGYAGDNGWGICPHKGPIDNDQRTREESAEVLDILEQQVVPLYFNAAEHGYSRSWIAMSKAAMRRAMPVFNAERMVLEYARDYYRKAAGHARQLAADEAAGGRALARWKRQVSSAWSGVRLERGQDIPEAVKVGESLHLTVLVHGNGLRPDDLIVECLFESSDDLGEVLLRDQAPFVADGVDGEGRLVFRLDHEPRTSGFQTLRIRAYPYHALLAHRFELGCMVWL</sequence>
<evidence type="ECO:0000313" key="6">
    <source>
        <dbReference type="EMBL" id="RCN55273.1"/>
    </source>
</evidence>
<organism evidence="7 8">
    <name type="scientific">Acidiferrobacter thiooxydans</name>
    <dbReference type="NCBI Taxonomy" id="163359"/>
    <lineage>
        <taxon>Bacteria</taxon>
        <taxon>Pseudomonadati</taxon>
        <taxon>Pseudomonadota</taxon>
        <taxon>Gammaproteobacteria</taxon>
        <taxon>Acidiferrobacterales</taxon>
        <taxon>Acidiferrobacteraceae</taxon>
        <taxon>Acidiferrobacter</taxon>
    </lineage>
</organism>
<dbReference type="PANTHER" id="PTHR42655">
    <property type="entry name" value="GLYCOGEN PHOSPHORYLASE"/>
    <property type="match status" value="1"/>
</dbReference>
<feature type="modified residue" description="N6-(pyridoxal phosphate)lysine" evidence="4">
    <location>
        <position position="608"/>
    </location>
</feature>
<name>A0A1C2G0N4_9GAMM</name>
<dbReference type="STRING" id="163359.A9R16_13200"/>
<evidence type="ECO:0000313" key="8">
    <source>
        <dbReference type="Proteomes" id="UP000253250"/>
    </source>
</evidence>
<comment type="catalytic activity">
    <reaction evidence="1">
        <text>[(1-&gt;4)-alpha-D-glucosyl](n) + phosphate = [(1-&gt;4)-alpha-D-glucosyl](n-1) + alpha-D-glucose 1-phosphate</text>
        <dbReference type="Rhea" id="RHEA:41732"/>
        <dbReference type="Rhea" id="RHEA-COMP:9584"/>
        <dbReference type="Rhea" id="RHEA-COMP:9586"/>
        <dbReference type="ChEBI" id="CHEBI:15444"/>
        <dbReference type="ChEBI" id="CHEBI:43474"/>
        <dbReference type="ChEBI" id="CHEBI:58601"/>
        <dbReference type="EC" id="2.4.1.1"/>
    </reaction>
</comment>
<dbReference type="InterPro" id="IPR052182">
    <property type="entry name" value="Glycogen/Maltodextrin_Phosph"/>
</dbReference>
<dbReference type="Pfam" id="PF11897">
    <property type="entry name" value="DUF3417"/>
    <property type="match status" value="1"/>
</dbReference>
<evidence type="ECO:0000259" key="5">
    <source>
        <dbReference type="Pfam" id="PF11897"/>
    </source>
</evidence>
<dbReference type="InterPro" id="IPR024517">
    <property type="entry name" value="Glycogen_phosphorylase_DUF3417"/>
</dbReference>
<protein>
    <submittedName>
        <fullName evidence="7">Alpha-glucan family phosphorylase</fullName>
    </submittedName>
</protein>
<dbReference type="EMBL" id="PSYR01000003">
    <property type="protein sequence ID" value="RCN55299.1"/>
    <property type="molecule type" value="Genomic_DNA"/>
</dbReference>
<dbReference type="GO" id="GO:0008184">
    <property type="term" value="F:glycogen phosphorylase activity"/>
    <property type="evidence" value="ECO:0007669"/>
    <property type="project" value="InterPro"/>
</dbReference>
<keyword evidence="8" id="KW-1185">Reference proteome</keyword>
<evidence type="ECO:0000256" key="4">
    <source>
        <dbReference type="PIRSR" id="PIRSR000460-1"/>
    </source>
</evidence>
<dbReference type="InterPro" id="IPR000811">
    <property type="entry name" value="Glyco_trans_35"/>
</dbReference>
<dbReference type="Gene3D" id="3.40.50.2000">
    <property type="entry name" value="Glycogen Phosphorylase B"/>
    <property type="match status" value="2"/>
</dbReference>
<gene>
    <name evidence="7" type="ORF">C4900_15560</name>
    <name evidence="6" type="ORF">C4900_15675</name>
</gene>
<dbReference type="GO" id="GO:0005975">
    <property type="term" value="P:carbohydrate metabolic process"/>
    <property type="evidence" value="ECO:0007669"/>
    <property type="project" value="InterPro"/>
</dbReference>
<evidence type="ECO:0000313" key="7">
    <source>
        <dbReference type="EMBL" id="RCN55299.1"/>
    </source>
</evidence>
<keyword evidence="4" id="KW-0663">Pyridoxal phosphate</keyword>